<evidence type="ECO:0000256" key="13">
    <source>
        <dbReference type="SAM" id="Phobius"/>
    </source>
</evidence>
<evidence type="ECO:0000256" key="5">
    <source>
        <dbReference type="ARBA" id="ARBA00022737"/>
    </source>
</evidence>
<dbReference type="InterPro" id="IPR051508">
    <property type="entry name" value="Mito_Carrier_Antiporter"/>
</dbReference>
<dbReference type="GO" id="GO:0005743">
    <property type="term" value="C:mitochondrial inner membrane"/>
    <property type="evidence" value="ECO:0007669"/>
    <property type="project" value="UniProtKB-SubCell"/>
</dbReference>
<accession>A0A8C2YFA4</accession>
<dbReference type="SUPFAM" id="SSF103506">
    <property type="entry name" value="Mitochondrial carrier"/>
    <property type="match status" value="1"/>
</dbReference>
<keyword evidence="7 13" id="KW-1133">Transmembrane helix</keyword>
<keyword evidence="4 11" id="KW-0812">Transmembrane</keyword>
<dbReference type="Proteomes" id="UP000694412">
    <property type="component" value="Chromosome 21"/>
</dbReference>
<evidence type="ECO:0000256" key="2">
    <source>
        <dbReference type="ARBA" id="ARBA00006375"/>
    </source>
</evidence>
<dbReference type="Ensembl" id="ENSCJPT00005030523.1">
    <property type="protein sequence ID" value="ENSCJPP00005022237.1"/>
    <property type="gene ID" value="ENSCJPG00005017713.1"/>
</dbReference>
<evidence type="ECO:0000256" key="11">
    <source>
        <dbReference type="PROSITE-ProRule" id="PRU00282"/>
    </source>
</evidence>
<dbReference type="InterPro" id="IPR018108">
    <property type="entry name" value="MCP_transmembrane"/>
</dbReference>
<evidence type="ECO:0000313" key="15">
    <source>
        <dbReference type="Proteomes" id="UP000694412"/>
    </source>
</evidence>
<reference evidence="14" key="1">
    <citation type="submission" date="2015-11" db="EMBL/GenBank/DDBJ databases">
        <authorList>
            <consortium name="International Coturnix japonica Genome Analysis Consortium"/>
            <person name="Warren W."/>
            <person name="Burt D.W."/>
            <person name="Antin P.B."/>
            <person name="Lanford R."/>
            <person name="Gros J."/>
            <person name="Wilson R.K."/>
        </authorList>
    </citation>
    <scope>NUCLEOTIDE SEQUENCE [LARGE SCALE GENOMIC DNA]</scope>
</reference>
<evidence type="ECO:0000256" key="10">
    <source>
        <dbReference type="ARBA" id="ARBA00040911"/>
    </source>
</evidence>
<feature type="repeat" description="Solcar" evidence="11">
    <location>
        <begin position="188"/>
        <end position="266"/>
    </location>
</feature>
<dbReference type="Pfam" id="PF00153">
    <property type="entry name" value="Mito_carr"/>
    <property type="match status" value="3"/>
</dbReference>
<gene>
    <name evidence="14" type="primary">SLC25A34</name>
</gene>
<sequence length="275" mass="28426">IAAPSSPGSPAGGVPPAADLVLGAAAGCMACVLTNPLEVVKTRLQLQGELRAPGTYPRPYRGVLRAVGAVCRADGLRGLQKGLAAGLLYQGLMNGVRFYCYSCALDAGWTGWTGGTVVAGAVAGAVGAFVGNVLTRCLFLQSISDAFGSIYRQHGVAGLWRGVSGAVPRVAVGSAAQLATFASAKDWGSWAAVLAGGMVSGVAVALCCTWRVSPQGKLYRGFLDCFAQISSKEGLLGLYKGIGAVYLRLGPHTVLSLFFWDELRRMVRPQPPPGP</sequence>
<name>A0A8C2YFA4_COTJA</name>
<dbReference type="Gene3D" id="1.50.40.10">
    <property type="entry name" value="Mitochondrial carrier domain"/>
    <property type="match status" value="1"/>
</dbReference>
<dbReference type="PANTHER" id="PTHR45928">
    <property type="entry name" value="RE38146P"/>
    <property type="match status" value="1"/>
</dbReference>
<keyword evidence="9 11" id="KW-0472">Membrane</keyword>
<evidence type="ECO:0000256" key="7">
    <source>
        <dbReference type="ARBA" id="ARBA00022989"/>
    </source>
</evidence>
<evidence type="ECO:0000256" key="1">
    <source>
        <dbReference type="ARBA" id="ARBA00004448"/>
    </source>
</evidence>
<evidence type="ECO:0000256" key="8">
    <source>
        <dbReference type="ARBA" id="ARBA00023128"/>
    </source>
</evidence>
<evidence type="ECO:0000256" key="12">
    <source>
        <dbReference type="RuleBase" id="RU000488"/>
    </source>
</evidence>
<dbReference type="AlphaFoldDB" id="A0A8C2YFA4"/>
<evidence type="ECO:0000256" key="9">
    <source>
        <dbReference type="ARBA" id="ARBA00023136"/>
    </source>
</evidence>
<evidence type="ECO:0000313" key="14">
    <source>
        <dbReference type="Ensembl" id="ENSCJPP00005022237.1"/>
    </source>
</evidence>
<feature type="repeat" description="Solcar" evidence="11">
    <location>
        <begin position="14"/>
        <end position="107"/>
    </location>
</feature>
<dbReference type="PROSITE" id="PS50920">
    <property type="entry name" value="SOLCAR"/>
    <property type="match status" value="3"/>
</dbReference>
<reference evidence="14" key="3">
    <citation type="submission" date="2025-09" db="UniProtKB">
        <authorList>
            <consortium name="Ensembl"/>
        </authorList>
    </citation>
    <scope>IDENTIFICATION</scope>
</reference>
<feature type="transmembrane region" description="Helical" evidence="13">
    <location>
        <begin position="187"/>
        <end position="210"/>
    </location>
</feature>
<proteinExistence type="inferred from homology"/>
<keyword evidence="6" id="KW-0999">Mitochondrion inner membrane</keyword>
<comment type="similarity">
    <text evidence="2 12">Belongs to the mitochondrial carrier (TC 2.A.29) family.</text>
</comment>
<dbReference type="InterPro" id="IPR023395">
    <property type="entry name" value="MCP_dom_sf"/>
</dbReference>
<protein>
    <recommendedName>
        <fullName evidence="10">Solute carrier family 25 member 34</fullName>
    </recommendedName>
</protein>
<keyword evidence="5" id="KW-0677">Repeat</keyword>
<feature type="repeat" description="Solcar" evidence="11">
    <location>
        <begin position="111"/>
        <end position="187"/>
    </location>
</feature>
<keyword evidence="3 12" id="KW-0813">Transport</keyword>
<organism evidence="14 15">
    <name type="scientific">Coturnix japonica</name>
    <name type="common">Japanese quail</name>
    <name type="synonym">Coturnix coturnix japonica</name>
    <dbReference type="NCBI Taxonomy" id="93934"/>
    <lineage>
        <taxon>Eukaryota</taxon>
        <taxon>Metazoa</taxon>
        <taxon>Chordata</taxon>
        <taxon>Craniata</taxon>
        <taxon>Vertebrata</taxon>
        <taxon>Euteleostomi</taxon>
        <taxon>Archelosauria</taxon>
        <taxon>Archosauria</taxon>
        <taxon>Dinosauria</taxon>
        <taxon>Saurischia</taxon>
        <taxon>Theropoda</taxon>
        <taxon>Coelurosauria</taxon>
        <taxon>Aves</taxon>
        <taxon>Neognathae</taxon>
        <taxon>Galloanserae</taxon>
        <taxon>Galliformes</taxon>
        <taxon>Phasianidae</taxon>
        <taxon>Perdicinae</taxon>
        <taxon>Coturnix</taxon>
    </lineage>
</organism>
<keyword evidence="8" id="KW-0496">Mitochondrion</keyword>
<evidence type="ECO:0000256" key="6">
    <source>
        <dbReference type="ARBA" id="ARBA00022792"/>
    </source>
</evidence>
<dbReference type="GeneTree" id="ENSGT00940000160016"/>
<evidence type="ECO:0000256" key="3">
    <source>
        <dbReference type="ARBA" id="ARBA00022448"/>
    </source>
</evidence>
<evidence type="ECO:0000256" key="4">
    <source>
        <dbReference type="ARBA" id="ARBA00022692"/>
    </source>
</evidence>
<reference evidence="14" key="2">
    <citation type="submission" date="2025-08" db="UniProtKB">
        <authorList>
            <consortium name="Ensembl"/>
        </authorList>
    </citation>
    <scope>IDENTIFICATION</scope>
</reference>
<comment type="subcellular location">
    <subcellularLocation>
        <location evidence="1">Mitochondrion inner membrane</location>
        <topology evidence="1">Multi-pass membrane protein</topology>
    </subcellularLocation>
</comment>
<dbReference type="PANTHER" id="PTHR45928:SF3">
    <property type="entry name" value="SOLUTE CARRIER FAMILY 25 MEMBER 34"/>
    <property type="match status" value="1"/>
</dbReference>
<keyword evidence="15" id="KW-1185">Reference proteome</keyword>